<dbReference type="GO" id="GO:0016020">
    <property type="term" value="C:membrane"/>
    <property type="evidence" value="ECO:0007669"/>
    <property type="project" value="InterPro"/>
</dbReference>
<evidence type="ECO:0000313" key="2">
    <source>
        <dbReference type="EMBL" id="GIM84481.1"/>
    </source>
</evidence>
<dbReference type="RefSeq" id="WP_213003454.1">
    <property type="nucleotide sequence ID" value="NZ_BOQP01000067.1"/>
</dbReference>
<keyword evidence="3" id="KW-1185">Reference proteome</keyword>
<organism evidence="2 3">
    <name type="scientific">Winogradskya consettensis</name>
    <dbReference type="NCBI Taxonomy" id="113560"/>
    <lineage>
        <taxon>Bacteria</taxon>
        <taxon>Bacillati</taxon>
        <taxon>Actinomycetota</taxon>
        <taxon>Actinomycetes</taxon>
        <taxon>Micromonosporales</taxon>
        <taxon>Micromonosporaceae</taxon>
        <taxon>Winogradskya</taxon>
    </lineage>
</organism>
<dbReference type="Pfam" id="PF04205">
    <property type="entry name" value="FMN_bind"/>
    <property type="match status" value="1"/>
</dbReference>
<evidence type="ECO:0000313" key="3">
    <source>
        <dbReference type="Proteomes" id="UP000680865"/>
    </source>
</evidence>
<dbReference type="EMBL" id="BOQP01000067">
    <property type="protein sequence ID" value="GIM84481.1"/>
    <property type="molecule type" value="Genomic_DNA"/>
</dbReference>
<dbReference type="AlphaFoldDB" id="A0A919T2Y1"/>
<comment type="caution">
    <text evidence="2">The sequence shown here is derived from an EMBL/GenBank/DDBJ whole genome shotgun (WGS) entry which is preliminary data.</text>
</comment>
<dbReference type="Proteomes" id="UP000680865">
    <property type="component" value="Unassembled WGS sequence"/>
</dbReference>
<dbReference type="GO" id="GO:0010181">
    <property type="term" value="F:FMN binding"/>
    <property type="evidence" value="ECO:0007669"/>
    <property type="project" value="InterPro"/>
</dbReference>
<reference evidence="2" key="1">
    <citation type="submission" date="2021-03" db="EMBL/GenBank/DDBJ databases">
        <title>Whole genome shotgun sequence of Actinoplanes consettensis NBRC 14913.</title>
        <authorList>
            <person name="Komaki H."/>
            <person name="Tamura T."/>
        </authorList>
    </citation>
    <scope>NUCLEOTIDE SEQUENCE</scope>
    <source>
        <strain evidence="2">NBRC 14913</strain>
    </source>
</reference>
<dbReference type="SMART" id="SM00900">
    <property type="entry name" value="FMN_bind"/>
    <property type="match status" value="1"/>
</dbReference>
<sequence>MRRITLLIVSTLAALVLLFSYRTSTGGGLPGTTSAAAAPGVVPDASAAPPAGSPSRKPAVRTTTVNGTVAQTRWGPVQIQATIAGTKITQVRVLQHPTGNSHDDQINAYALPKLRQQVLQAQSARIDGVSGATVTSDGYRQSLQAALDAAHGG</sequence>
<dbReference type="Gene3D" id="3.90.1010.20">
    <property type="match status" value="1"/>
</dbReference>
<accession>A0A919T2Y1</accession>
<evidence type="ECO:0000259" key="1">
    <source>
        <dbReference type="SMART" id="SM00900"/>
    </source>
</evidence>
<dbReference type="InterPro" id="IPR007329">
    <property type="entry name" value="FMN-bd"/>
</dbReference>
<name>A0A919T2Y1_9ACTN</name>
<gene>
    <name evidence="2" type="ORF">Aco04nite_91600</name>
</gene>
<protein>
    <submittedName>
        <fullName evidence="2">FMN-binding protein</fullName>
    </submittedName>
</protein>
<proteinExistence type="predicted"/>
<feature type="domain" description="FMN-binding" evidence="1">
    <location>
        <begin position="72"/>
        <end position="150"/>
    </location>
</feature>